<protein>
    <recommendedName>
        <fullName evidence="3">PLL-like beta propeller domain-containing protein</fullName>
    </recommendedName>
</protein>
<dbReference type="Pfam" id="PF26607">
    <property type="entry name" value="DUF8189"/>
    <property type="match status" value="2"/>
</dbReference>
<feature type="region of interest" description="Disordered" evidence="1">
    <location>
        <begin position="41"/>
        <end position="61"/>
    </location>
</feature>
<dbReference type="Proteomes" id="UP000287171">
    <property type="component" value="Unassembled WGS sequence"/>
</dbReference>
<accession>A0A402BIY2</accession>
<evidence type="ECO:0000256" key="1">
    <source>
        <dbReference type="SAM" id="MobiDB-lite"/>
    </source>
</evidence>
<feature type="signal peptide" evidence="2">
    <location>
        <begin position="1"/>
        <end position="33"/>
    </location>
</feature>
<gene>
    <name evidence="4" type="ORF">KDA_68380</name>
</gene>
<name>A0A402BIY2_9CHLR</name>
<sequence>MRIHIIHRKMIIPHCLLIALFLSLLSTSGLVHAAGPVSGLPNGNGHSGHTGQKHFQVQTPTQGNATTNPNNAAVQYAEGHWDWNWQSTESTANPLHVQQGDLQGNFQCAEFVARALTAEGFFSELNADTSTSDQYANYSGYNLRLVGDLYTYITNNGLGTDIGNNPQEAVPGDVVFYTTPTSGMFHTVLLTATGTTINGADTLMDGHNVAEHSQPYSPGWDEYGNQASITIVHMNVTPPSTSKQQVYTYIGHTTDNRLEVYARGSNNNIWHRYRLAGGGWSNWGELQPGGQFNGNPAVGINKNGTKYQIQEIFARGNDNNIWHIWQTSPDGDWISAWQPLQAGFSFQGTPAVGYTAKGYLEVYARGSDNNIWHNYQNANGSWSGWGPLESGGQFNGDPVVGNYADGHQEVFARGNDNNIWHIWQTAPDGDWIASWQPLAKGYTFLGTPAIGFTADKQIEIYARGVDNNIYHNWQYNGNWNGWTPLQAGGQFVGDPAVVTNNNGAQDVFAVGSNHDMWHIWKTAPDGGWVNGWQDLQANYPFEGTPAAQLDTGGSEEVFAIDNGTHAIWHNWQDPSYQWSGWNKFTDQQGFTQ</sequence>
<feature type="domain" description="PLL-like beta propeller" evidence="3">
    <location>
        <begin position="239"/>
        <end position="439"/>
    </location>
</feature>
<dbReference type="OrthoDB" id="147607at2"/>
<organism evidence="4 5">
    <name type="scientific">Dictyobacter alpinus</name>
    <dbReference type="NCBI Taxonomy" id="2014873"/>
    <lineage>
        <taxon>Bacteria</taxon>
        <taxon>Bacillati</taxon>
        <taxon>Chloroflexota</taxon>
        <taxon>Ktedonobacteria</taxon>
        <taxon>Ktedonobacterales</taxon>
        <taxon>Dictyobacteraceae</taxon>
        <taxon>Dictyobacter</taxon>
    </lineage>
</organism>
<proteinExistence type="predicted"/>
<dbReference type="EMBL" id="BIFT01000002">
    <property type="protein sequence ID" value="GCE31354.1"/>
    <property type="molecule type" value="Genomic_DNA"/>
</dbReference>
<comment type="caution">
    <text evidence="4">The sequence shown here is derived from an EMBL/GenBank/DDBJ whole genome shotgun (WGS) entry which is preliminary data.</text>
</comment>
<dbReference type="CDD" id="cd22954">
    <property type="entry name" value="PLL_lectin"/>
    <property type="match status" value="1"/>
</dbReference>
<dbReference type="RefSeq" id="WP_126631331.1">
    <property type="nucleotide sequence ID" value="NZ_BIFT01000002.1"/>
</dbReference>
<reference evidence="5" key="1">
    <citation type="submission" date="2018-12" db="EMBL/GenBank/DDBJ databases">
        <title>Tengunoibacter tsumagoiensis gen. nov., sp. nov., Dictyobacter kobayashii sp. nov., D. alpinus sp. nov., and D. joshuensis sp. nov. and description of Dictyobacteraceae fam. nov. within the order Ktedonobacterales isolated from Tengu-no-mugimeshi.</title>
        <authorList>
            <person name="Wang C.M."/>
            <person name="Zheng Y."/>
            <person name="Sakai Y."/>
            <person name="Toyoda A."/>
            <person name="Minakuchi Y."/>
            <person name="Abe K."/>
            <person name="Yokota A."/>
            <person name="Yabe S."/>
        </authorList>
    </citation>
    <scope>NUCLEOTIDE SEQUENCE [LARGE SCALE GENOMIC DNA]</scope>
    <source>
        <strain evidence="5">Uno16</strain>
    </source>
</reference>
<evidence type="ECO:0000313" key="4">
    <source>
        <dbReference type="EMBL" id="GCE31354.1"/>
    </source>
</evidence>
<dbReference type="Gene3D" id="2.120.10.70">
    <property type="entry name" value="Fucose-specific lectin"/>
    <property type="match status" value="3"/>
</dbReference>
<dbReference type="AlphaFoldDB" id="A0A402BIY2"/>
<feature type="domain" description="PLL-like beta propeller" evidence="3">
    <location>
        <begin position="447"/>
        <end position="584"/>
    </location>
</feature>
<evidence type="ECO:0000313" key="5">
    <source>
        <dbReference type="Proteomes" id="UP000287171"/>
    </source>
</evidence>
<keyword evidence="5" id="KW-1185">Reference proteome</keyword>
<evidence type="ECO:0000259" key="3">
    <source>
        <dbReference type="Pfam" id="PF26607"/>
    </source>
</evidence>
<feature type="chain" id="PRO_5019535511" description="PLL-like beta propeller domain-containing protein" evidence="2">
    <location>
        <begin position="34"/>
        <end position="592"/>
    </location>
</feature>
<keyword evidence="2" id="KW-0732">Signal</keyword>
<dbReference type="InterPro" id="IPR058502">
    <property type="entry name" value="PLL-like_beta-prop"/>
</dbReference>
<feature type="compositionally biased region" description="Polar residues" evidence="1">
    <location>
        <begin position="47"/>
        <end position="61"/>
    </location>
</feature>
<dbReference type="SUPFAM" id="SSF89372">
    <property type="entry name" value="Fucose-specific lectin"/>
    <property type="match status" value="1"/>
</dbReference>
<evidence type="ECO:0000256" key="2">
    <source>
        <dbReference type="SAM" id="SignalP"/>
    </source>
</evidence>